<sequence length="183" mass="20744">MAQPQPQQPQPQLPTLFDQVMTILDSVFPRAEGYIYLRGWSTNTYDENQVLNEFVEISTPSSGTFFTMVGDTRPGVPEETGPGRKRFLHLQSLAPATAGRTLDFKGIVLVNRQCRLYAMYRDREPKRLAADPLALHAPVNGRWQGHAYSVALESAQITHLLTQFKHRCRRNPLWIPPPGAQFQ</sequence>
<evidence type="ECO:0000313" key="2">
    <source>
        <dbReference type="Proteomes" id="UP000184546"/>
    </source>
</evidence>
<dbReference type="AlphaFoldDB" id="A0A1L9WHD7"/>
<organism evidence="1 2">
    <name type="scientific">Aspergillus aculeatus (strain ATCC 16872 / CBS 172.66 / WB 5094)</name>
    <dbReference type="NCBI Taxonomy" id="690307"/>
    <lineage>
        <taxon>Eukaryota</taxon>
        <taxon>Fungi</taxon>
        <taxon>Dikarya</taxon>
        <taxon>Ascomycota</taxon>
        <taxon>Pezizomycotina</taxon>
        <taxon>Eurotiomycetes</taxon>
        <taxon>Eurotiomycetidae</taxon>
        <taxon>Eurotiales</taxon>
        <taxon>Aspergillaceae</taxon>
        <taxon>Aspergillus</taxon>
        <taxon>Aspergillus subgen. Circumdati</taxon>
    </lineage>
</organism>
<keyword evidence="2" id="KW-1185">Reference proteome</keyword>
<dbReference type="Proteomes" id="UP000184546">
    <property type="component" value="Unassembled WGS sequence"/>
</dbReference>
<proteinExistence type="predicted"/>
<dbReference type="RefSeq" id="XP_020051929.1">
    <property type="nucleotide sequence ID" value="XM_020201965.1"/>
</dbReference>
<accession>A0A1L9WHD7</accession>
<reference evidence="2" key="1">
    <citation type="journal article" date="2017" name="Genome Biol.">
        <title>Comparative genomics reveals high biological diversity and specific adaptations in the industrially and medically important fungal genus Aspergillus.</title>
        <authorList>
            <person name="de Vries R.P."/>
            <person name="Riley R."/>
            <person name="Wiebenga A."/>
            <person name="Aguilar-Osorio G."/>
            <person name="Amillis S."/>
            <person name="Uchima C.A."/>
            <person name="Anderluh G."/>
            <person name="Asadollahi M."/>
            <person name="Askin M."/>
            <person name="Barry K."/>
            <person name="Battaglia E."/>
            <person name="Bayram O."/>
            <person name="Benocci T."/>
            <person name="Braus-Stromeyer S.A."/>
            <person name="Caldana C."/>
            <person name="Canovas D."/>
            <person name="Cerqueira G.C."/>
            <person name="Chen F."/>
            <person name="Chen W."/>
            <person name="Choi C."/>
            <person name="Clum A."/>
            <person name="Dos Santos R.A."/>
            <person name="Damasio A.R."/>
            <person name="Diallinas G."/>
            <person name="Emri T."/>
            <person name="Fekete E."/>
            <person name="Flipphi M."/>
            <person name="Freyberg S."/>
            <person name="Gallo A."/>
            <person name="Gournas C."/>
            <person name="Habgood R."/>
            <person name="Hainaut M."/>
            <person name="Harispe M.L."/>
            <person name="Henrissat B."/>
            <person name="Hilden K.S."/>
            <person name="Hope R."/>
            <person name="Hossain A."/>
            <person name="Karabika E."/>
            <person name="Karaffa L."/>
            <person name="Karanyi Z."/>
            <person name="Krasevec N."/>
            <person name="Kuo A."/>
            <person name="Kusch H."/>
            <person name="LaButti K."/>
            <person name="Lagendijk E.L."/>
            <person name="Lapidus A."/>
            <person name="Levasseur A."/>
            <person name="Lindquist E."/>
            <person name="Lipzen A."/>
            <person name="Logrieco A.F."/>
            <person name="MacCabe A."/>
            <person name="Maekelae M.R."/>
            <person name="Malavazi I."/>
            <person name="Melin P."/>
            <person name="Meyer V."/>
            <person name="Mielnichuk N."/>
            <person name="Miskei M."/>
            <person name="Molnar A.P."/>
            <person name="Mule G."/>
            <person name="Ngan C.Y."/>
            <person name="Orejas M."/>
            <person name="Orosz E."/>
            <person name="Ouedraogo J.P."/>
            <person name="Overkamp K.M."/>
            <person name="Park H.-S."/>
            <person name="Perrone G."/>
            <person name="Piumi F."/>
            <person name="Punt P.J."/>
            <person name="Ram A.F."/>
            <person name="Ramon A."/>
            <person name="Rauscher S."/>
            <person name="Record E."/>
            <person name="Riano-Pachon D.M."/>
            <person name="Robert V."/>
            <person name="Roehrig J."/>
            <person name="Ruller R."/>
            <person name="Salamov A."/>
            <person name="Salih N.S."/>
            <person name="Samson R.A."/>
            <person name="Sandor E."/>
            <person name="Sanguinetti M."/>
            <person name="Schuetze T."/>
            <person name="Sepcic K."/>
            <person name="Shelest E."/>
            <person name="Sherlock G."/>
            <person name="Sophianopoulou V."/>
            <person name="Squina F.M."/>
            <person name="Sun H."/>
            <person name="Susca A."/>
            <person name="Todd R.B."/>
            <person name="Tsang A."/>
            <person name="Unkles S.E."/>
            <person name="van de Wiele N."/>
            <person name="van Rossen-Uffink D."/>
            <person name="Oliveira J.V."/>
            <person name="Vesth T.C."/>
            <person name="Visser J."/>
            <person name="Yu J.-H."/>
            <person name="Zhou M."/>
            <person name="Andersen M.R."/>
            <person name="Archer D.B."/>
            <person name="Baker S.E."/>
            <person name="Benoit I."/>
            <person name="Brakhage A.A."/>
            <person name="Braus G.H."/>
            <person name="Fischer R."/>
            <person name="Frisvad J.C."/>
            <person name="Goldman G.H."/>
            <person name="Houbraken J."/>
            <person name="Oakley B."/>
            <person name="Pocsi I."/>
            <person name="Scazzocchio C."/>
            <person name="Seiboth B."/>
            <person name="vanKuyk P.A."/>
            <person name="Wortman J."/>
            <person name="Dyer P.S."/>
            <person name="Grigoriev I.V."/>
        </authorList>
    </citation>
    <scope>NUCLEOTIDE SEQUENCE [LARGE SCALE GENOMIC DNA]</scope>
    <source>
        <strain evidence="2">ATCC 16872 / CBS 172.66 / WB 5094</strain>
    </source>
</reference>
<gene>
    <name evidence="1" type="ORF">ASPACDRAFT_47478</name>
</gene>
<dbReference type="OrthoDB" id="4443457at2759"/>
<protein>
    <submittedName>
        <fullName evidence="1">Uncharacterized protein</fullName>
    </submittedName>
</protein>
<dbReference type="EMBL" id="KV878988">
    <property type="protein sequence ID" value="OJJ95589.1"/>
    <property type="molecule type" value="Genomic_DNA"/>
</dbReference>
<name>A0A1L9WHD7_ASPA1</name>
<dbReference type="VEuPathDB" id="FungiDB:ASPACDRAFT_47478"/>
<evidence type="ECO:0000313" key="1">
    <source>
        <dbReference type="EMBL" id="OJJ95589.1"/>
    </source>
</evidence>
<dbReference type="OMA" id="WHNPING"/>
<dbReference type="GeneID" id="30975779"/>